<dbReference type="EC" id="5.2.1.8" evidence="4"/>
<keyword evidence="8" id="KW-1185">Reference proteome</keyword>
<feature type="signal peptide" evidence="5">
    <location>
        <begin position="1"/>
        <end position="26"/>
    </location>
</feature>
<evidence type="ECO:0000313" key="8">
    <source>
        <dbReference type="Proteomes" id="UP000029614"/>
    </source>
</evidence>
<dbReference type="InterPro" id="IPR001179">
    <property type="entry name" value="PPIase_FKBP_dom"/>
</dbReference>
<feature type="domain" description="PPIase FKBP-type" evidence="6">
    <location>
        <begin position="111"/>
        <end position="209"/>
    </location>
</feature>
<sequence length="210" mass="24062">MKINFNNFRFNIVTLLTALFAALCFAACSQTDNTVEEFPNWQHKNDTYWTKLYNDTKKKIDAGDTSWRLILNYSKDGQHSASDKVLSYNPTDYIIVNVKKSGTASQRPIYTDSVSYHCQGRIIPSVKYTSGLIFEQSWTGKKFDNRLDLPFKNYIRTRTDGLATALQNMHLGDHWTVYVPYQLGYGSADKGNIPPYSILIYDVTLVDIIK</sequence>
<evidence type="ECO:0000313" key="7">
    <source>
        <dbReference type="EMBL" id="KGF51481.1"/>
    </source>
</evidence>
<proteinExistence type="inferred from homology"/>
<protein>
    <recommendedName>
        <fullName evidence="4">Peptidyl-prolyl cis-trans isomerase</fullName>
        <ecNumber evidence="4">5.2.1.8</ecNumber>
    </recommendedName>
</protein>
<name>A0A096AXN5_9BACT</name>
<accession>A0A096AXN5</accession>
<comment type="catalytic activity">
    <reaction evidence="1 3 4">
        <text>[protein]-peptidylproline (omega=180) = [protein]-peptidylproline (omega=0)</text>
        <dbReference type="Rhea" id="RHEA:16237"/>
        <dbReference type="Rhea" id="RHEA-COMP:10747"/>
        <dbReference type="Rhea" id="RHEA-COMP:10748"/>
        <dbReference type="ChEBI" id="CHEBI:83833"/>
        <dbReference type="ChEBI" id="CHEBI:83834"/>
        <dbReference type="EC" id="5.2.1.8"/>
    </reaction>
</comment>
<feature type="chain" id="PRO_5001924251" description="Peptidyl-prolyl cis-trans isomerase" evidence="5">
    <location>
        <begin position="27"/>
        <end position="210"/>
    </location>
</feature>
<dbReference type="PROSITE" id="PS50059">
    <property type="entry name" value="FKBP_PPIASE"/>
    <property type="match status" value="1"/>
</dbReference>
<evidence type="ECO:0000256" key="1">
    <source>
        <dbReference type="ARBA" id="ARBA00000971"/>
    </source>
</evidence>
<keyword evidence="5" id="KW-0732">Signal</keyword>
<evidence type="ECO:0000256" key="4">
    <source>
        <dbReference type="RuleBase" id="RU003915"/>
    </source>
</evidence>
<reference evidence="7 8" key="1">
    <citation type="submission" date="2014-07" db="EMBL/GenBank/DDBJ databases">
        <authorList>
            <person name="McCorrison J."/>
            <person name="Sanka R."/>
            <person name="Torralba M."/>
            <person name="Gillis M."/>
            <person name="Haft D.H."/>
            <person name="Methe B."/>
            <person name="Sutton G."/>
            <person name="Nelson K.E."/>
        </authorList>
    </citation>
    <scope>NUCLEOTIDE SEQUENCE [LARGE SCALE GENOMIC DNA]</scope>
    <source>
        <strain evidence="7 8">DNF00058</strain>
    </source>
</reference>
<keyword evidence="3 4" id="KW-0413">Isomerase</keyword>
<dbReference type="SUPFAM" id="SSF54534">
    <property type="entry name" value="FKBP-like"/>
    <property type="match status" value="1"/>
</dbReference>
<evidence type="ECO:0000256" key="2">
    <source>
        <dbReference type="ARBA" id="ARBA00023110"/>
    </source>
</evidence>
<dbReference type="AlphaFoldDB" id="A0A096AXN5"/>
<comment type="similarity">
    <text evidence="4">Belongs to the FKBP-type PPIase family.</text>
</comment>
<dbReference type="Gene3D" id="3.10.50.40">
    <property type="match status" value="1"/>
</dbReference>
<dbReference type="EMBL" id="JRNU01000036">
    <property type="protein sequence ID" value="KGF51481.1"/>
    <property type="molecule type" value="Genomic_DNA"/>
</dbReference>
<dbReference type="GO" id="GO:0003755">
    <property type="term" value="F:peptidyl-prolyl cis-trans isomerase activity"/>
    <property type="evidence" value="ECO:0007669"/>
    <property type="project" value="UniProtKB-UniRule"/>
</dbReference>
<evidence type="ECO:0000256" key="5">
    <source>
        <dbReference type="SAM" id="SignalP"/>
    </source>
</evidence>
<dbReference type="Proteomes" id="UP000029614">
    <property type="component" value="Unassembled WGS sequence"/>
</dbReference>
<comment type="caution">
    <text evidence="7">The sequence shown here is derived from an EMBL/GenBank/DDBJ whole genome shotgun (WGS) entry which is preliminary data.</text>
</comment>
<evidence type="ECO:0000259" key="6">
    <source>
        <dbReference type="PROSITE" id="PS50059"/>
    </source>
</evidence>
<evidence type="ECO:0000256" key="3">
    <source>
        <dbReference type="PROSITE-ProRule" id="PRU00277"/>
    </source>
</evidence>
<dbReference type="InterPro" id="IPR046357">
    <property type="entry name" value="PPIase_dom_sf"/>
</dbReference>
<keyword evidence="2 3" id="KW-0697">Rotamase</keyword>
<gene>
    <name evidence="7" type="ORF">HMPREF9302_07220</name>
</gene>
<organism evidence="7 8">
    <name type="scientific">Prevotella amnii DNF00058</name>
    <dbReference type="NCBI Taxonomy" id="1401066"/>
    <lineage>
        <taxon>Bacteria</taxon>
        <taxon>Pseudomonadati</taxon>
        <taxon>Bacteroidota</taxon>
        <taxon>Bacteroidia</taxon>
        <taxon>Bacteroidales</taxon>
        <taxon>Prevotellaceae</taxon>
        <taxon>Prevotella</taxon>
    </lineage>
</organism>
<dbReference type="RefSeq" id="WP_036856083.1">
    <property type="nucleotide sequence ID" value="NZ_JRNU01000036.1"/>
</dbReference>
<dbReference type="OrthoDB" id="9814548at2"/>
<dbReference type="Pfam" id="PF00254">
    <property type="entry name" value="FKBP_C"/>
    <property type="match status" value="1"/>
</dbReference>